<dbReference type="RefSeq" id="WP_019959032.1">
    <property type="nucleotide sequence ID" value="NZ_CP091512.1"/>
</dbReference>
<dbReference type="Proteomes" id="UP000832034">
    <property type="component" value="Chromosome"/>
</dbReference>
<dbReference type="InterPro" id="IPR009609">
    <property type="entry name" value="Phosphonate_metab_PhnG"/>
</dbReference>
<evidence type="ECO:0000313" key="2">
    <source>
        <dbReference type="Proteomes" id="UP000832034"/>
    </source>
</evidence>
<accession>A0ABY4EDL5</accession>
<dbReference type="NCBIfam" id="TIGR03293">
    <property type="entry name" value="PhnG_redo"/>
    <property type="match status" value="1"/>
</dbReference>
<reference evidence="1" key="2">
    <citation type="journal article" date="2022" name="Res Sq">
        <title>Evolution of multicellular longitudinally dividing oral cavity symbionts (Neisseriaceae).</title>
        <authorList>
            <person name="Nyongesa S."/>
            <person name="Weber P."/>
            <person name="Bernet E."/>
            <person name="Pullido F."/>
            <person name="Nieckarz M."/>
            <person name="Delaby M."/>
            <person name="Nieves C."/>
            <person name="Viehboeck T."/>
            <person name="Krause N."/>
            <person name="Rivera-Millot A."/>
            <person name="Nakamura A."/>
            <person name="Vischer N."/>
            <person name="VanNieuwenhze M."/>
            <person name="Brun Y."/>
            <person name="Cava F."/>
            <person name="Bulgheresi S."/>
            <person name="Veyrier F."/>
        </authorList>
    </citation>
    <scope>NUCLEOTIDE SEQUENCE</scope>
    <source>
        <strain evidence="1">SAG 1488-6</strain>
    </source>
</reference>
<gene>
    <name evidence="1" type="primary">phnG</name>
    <name evidence="1" type="ORF">LVJ81_07490</name>
</gene>
<reference evidence="1" key="1">
    <citation type="submission" date="2021-12" db="EMBL/GenBank/DDBJ databases">
        <authorList>
            <person name="Veyrier F.J."/>
        </authorList>
    </citation>
    <scope>NUCLEOTIDE SEQUENCE</scope>
    <source>
        <strain evidence="1">SAG 1488-6</strain>
    </source>
</reference>
<proteinExistence type="predicted"/>
<organism evidence="1 2">
    <name type="scientific">Vitreoscilla stercoraria</name>
    <dbReference type="NCBI Taxonomy" id="61"/>
    <lineage>
        <taxon>Bacteria</taxon>
        <taxon>Pseudomonadati</taxon>
        <taxon>Pseudomonadota</taxon>
        <taxon>Betaproteobacteria</taxon>
        <taxon>Neisseriales</taxon>
        <taxon>Neisseriaceae</taxon>
        <taxon>Vitreoscilla</taxon>
    </lineage>
</organism>
<keyword evidence="2" id="KW-1185">Reference proteome</keyword>
<keyword evidence="1" id="KW-0456">Lyase</keyword>
<evidence type="ECO:0000313" key="1">
    <source>
        <dbReference type="EMBL" id="UOO91512.1"/>
    </source>
</evidence>
<sequence length="155" mass="17667">MYLSSSVQLPTEPQALRQFCLQVLAHQAAHLSEFESDLTAMEYEWIRQPEVGMVMVKGRTEGQGAPFALGETTVSRCVLRLQTGQTGFGYVLGRNKQQATWIALADAHLQTEQQDYWLSHLIEPLAKRWREQQQQHTQQVAASKVDFFTMVRGED</sequence>
<dbReference type="EMBL" id="CP091512">
    <property type="protein sequence ID" value="UOO91512.1"/>
    <property type="molecule type" value="Genomic_DNA"/>
</dbReference>
<protein>
    <submittedName>
        <fullName evidence="1">Phosphonate C-P lyase system protein PhnG</fullName>
    </submittedName>
</protein>
<name>A0ABY4EDL5_VITST</name>
<dbReference type="Pfam" id="PF06754">
    <property type="entry name" value="PhnG"/>
    <property type="match status" value="1"/>
</dbReference>
<dbReference type="GO" id="GO:0016829">
    <property type="term" value="F:lyase activity"/>
    <property type="evidence" value="ECO:0007669"/>
    <property type="project" value="UniProtKB-KW"/>
</dbReference>